<feature type="transmembrane region" description="Helical" evidence="5">
    <location>
        <begin position="267"/>
        <end position="294"/>
    </location>
</feature>
<keyword evidence="2 5" id="KW-0812">Transmembrane</keyword>
<comment type="caution">
    <text evidence="7">The sequence shown here is derived from an EMBL/GenBank/DDBJ whole genome shotgun (WGS) entry which is preliminary data.</text>
</comment>
<keyword evidence="8" id="KW-1185">Reference proteome</keyword>
<name>A0A495A465_9BACI</name>
<evidence type="ECO:0000256" key="2">
    <source>
        <dbReference type="ARBA" id="ARBA00022692"/>
    </source>
</evidence>
<dbReference type="InterPro" id="IPR051328">
    <property type="entry name" value="T7SS_ABC-Transporter"/>
</dbReference>
<evidence type="ECO:0000256" key="1">
    <source>
        <dbReference type="ARBA" id="ARBA00004141"/>
    </source>
</evidence>
<protein>
    <submittedName>
        <fullName evidence="7">ABC transporter permease</fullName>
    </submittedName>
</protein>
<feature type="transmembrane region" description="Helical" evidence="5">
    <location>
        <begin position="20"/>
        <end position="42"/>
    </location>
</feature>
<dbReference type="OrthoDB" id="3078158at2"/>
<reference evidence="7 8" key="1">
    <citation type="journal article" date="2016" name="Int. J. Syst. Evol. Microbiol.">
        <title>Oceanobacillus halophilus sp. nov., a novel moderately halophilic bacterium from a hypersaline lake.</title>
        <authorList>
            <person name="Amoozegar M.A."/>
            <person name="Bagheri M."/>
            <person name="Makhdoumi A."/>
            <person name="Nikou M.M."/>
            <person name="Fazeli S.A.S."/>
            <person name="Schumann P."/>
            <person name="Sproer C."/>
            <person name="Sanchez-Porro C."/>
            <person name="Ventosa A."/>
        </authorList>
    </citation>
    <scope>NUCLEOTIDE SEQUENCE [LARGE SCALE GENOMIC DNA]</scope>
    <source>
        <strain evidence="7 8">DSM 23996</strain>
    </source>
</reference>
<feature type="transmembrane region" description="Helical" evidence="5">
    <location>
        <begin position="226"/>
        <end position="246"/>
    </location>
</feature>
<dbReference type="AlphaFoldDB" id="A0A495A465"/>
<evidence type="ECO:0000259" key="6">
    <source>
        <dbReference type="Pfam" id="PF12698"/>
    </source>
</evidence>
<dbReference type="Proteomes" id="UP000269301">
    <property type="component" value="Unassembled WGS sequence"/>
</dbReference>
<evidence type="ECO:0000256" key="5">
    <source>
        <dbReference type="SAM" id="Phobius"/>
    </source>
</evidence>
<feature type="transmembrane region" description="Helical" evidence="5">
    <location>
        <begin position="339"/>
        <end position="358"/>
    </location>
</feature>
<accession>A0A495A465</accession>
<evidence type="ECO:0000313" key="7">
    <source>
        <dbReference type="EMBL" id="RKQ33860.1"/>
    </source>
</evidence>
<dbReference type="RefSeq" id="WP_121203975.1">
    <property type="nucleotide sequence ID" value="NZ_RBZP01000005.1"/>
</dbReference>
<sequence length="422" mass="46670">MLWQIIKKQALILLRNPVQILLLLGLPIILITILGTALSNWMDGESIEINVKVAMIEQEDEEKQVNQFISDIESGVIPETAIEMIKETAPQIAPIGILKDSVFKSEELANMIDLHEAKPSEKEELLDDSSFAAVIEVPENFTYDTLQTIMLHEDISPELRVYHNEQQEIGANIVSDILTQFQEQMTFGVFLSEKGIDLDAIQIDTNELPGEVKRINQGNPISSKDYYTIGMAVMNVLFMATAIGWISFHEKATHVFDRVIIANVSKWIYFLGILLSGMIFAFIQLLVLFSFAWIVFDVTWPDLTSFLIVSLFISISVGGLTVLLAAISYRLNSENIIDFFGSVVVSLMAFIGGSFFPIGDSSKLLQTLGDLTPNGAGMSAYLTILRGEGISEVSHHLLYILGFAISSIIIGALSFPKRGASA</sequence>
<evidence type="ECO:0000313" key="8">
    <source>
        <dbReference type="Proteomes" id="UP000269301"/>
    </source>
</evidence>
<comment type="subcellular location">
    <subcellularLocation>
        <location evidence="1">Membrane</location>
        <topology evidence="1">Multi-pass membrane protein</topology>
    </subcellularLocation>
</comment>
<evidence type="ECO:0000256" key="4">
    <source>
        <dbReference type="ARBA" id="ARBA00023136"/>
    </source>
</evidence>
<dbReference type="GO" id="GO:0016020">
    <property type="term" value="C:membrane"/>
    <property type="evidence" value="ECO:0007669"/>
    <property type="project" value="UniProtKB-SubCell"/>
</dbReference>
<feature type="transmembrane region" description="Helical" evidence="5">
    <location>
        <begin position="396"/>
        <end position="415"/>
    </location>
</feature>
<dbReference type="PANTHER" id="PTHR43077:SF11">
    <property type="entry name" value="TRANSPORT PERMEASE YVFS-RELATED"/>
    <property type="match status" value="1"/>
</dbReference>
<keyword evidence="3 5" id="KW-1133">Transmembrane helix</keyword>
<dbReference type="Pfam" id="PF12698">
    <property type="entry name" value="ABC2_membrane_3"/>
    <property type="match status" value="1"/>
</dbReference>
<evidence type="ECO:0000256" key="3">
    <source>
        <dbReference type="ARBA" id="ARBA00022989"/>
    </source>
</evidence>
<organism evidence="7 8">
    <name type="scientific">Oceanobacillus halophilus</name>
    <dbReference type="NCBI Taxonomy" id="930130"/>
    <lineage>
        <taxon>Bacteria</taxon>
        <taxon>Bacillati</taxon>
        <taxon>Bacillota</taxon>
        <taxon>Bacilli</taxon>
        <taxon>Bacillales</taxon>
        <taxon>Bacillaceae</taxon>
        <taxon>Oceanobacillus</taxon>
    </lineage>
</organism>
<keyword evidence="4 5" id="KW-0472">Membrane</keyword>
<feature type="transmembrane region" description="Helical" evidence="5">
    <location>
        <begin position="306"/>
        <end position="327"/>
    </location>
</feature>
<feature type="domain" description="ABC-2 type transporter transmembrane" evidence="6">
    <location>
        <begin position="20"/>
        <end position="412"/>
    </location>
</feature>
<dbReference type="EMBL" id="RBZP01000005">
    <property type="protein sequence ID" value="RKQ33860.1"/>
    <property type="molecule type" value="Genomic_DNA"/>
</dbReference>
<dbReference type="PANTHER" id="PTHR43077">
    <property type="entry name" value="TRANSPORT PERMEASE YVFS-RELATED"/>
    <property type="match status" value="1"/>
</dbReference>
<dbReference type="GO" id="GO:0140359">
    <property type="term" value="F:ABC-type transporter activity"/>
    <property type="evidence" value="ECO:0007669"/>
    <property type="project" value="InterPro"/>
</dbReference>
<dbReference type="InterPro" id="IPR013525">
    <property type="entry name" value="ABC2_TM"/>
</dbReference>
<gene>
    <name evidence="7" type="ORF">D8M06_08505</name>
</gene>
<proteinExistence type="predicted"/>